<keyword evidence="5" id="KW-1003">Cell membrane</keyword>
<dbReference type="InterPro" id="IPR001426">
    <property type="entry name" value="Tyr_kinase_rcpt_V_CS"/>
</dbReference>
<dbReference type="PRINTS" id="PR00109">
    <property type="entry name" value="TYRKINASE"/>
</dbReference>
<comment type="subcellular location">
    <subcellularLocation>
        <location evidence="1">Cell membrane</location>
        <topology evidence="1">Single-pass type I membrane protein</topology>
    </subcellularLocation>
    <subcellularLocation>
        <location evidence="2">Cell projection</location>
        <location evidence="2">Dendrite</location>
    </subcellularLocation>
</comment>
<dbReference type="PROSITE" id="PS50011">
    <property type="entry name" value="PROTEIN_KINASE_DOM"/>
    <property type="match status" value="1"/>
</dbReference>
<dbReference type="PANTHER" id="PTHR46877:SF6">
    <property type="entry name" value="EPHRIN TYPE-B RECEPTOR 3"/>
    <property type="match status" value="1"/>
</dbReference>
<dbReference type="GO" id="GO:0005886">
    <property type="term" value="C:plasma membrane"/>
    <property type="evidence" value="ECO:0007669"/>
    <property type="project" value="UniProtKB-SubCell"/>
</dbReference>
<evidence type="ECO:0000259" key="32">
    <source>
        <dbReference type="PROSITE" id="PS51550"/>
    </source>
</evidence>
<evidence type="ECO:0000256" key="7">
    <source>
        <dbReference type="ARBA" id="ARBA00022679"/>
    </source>
</evidence>
<comment type="catalytic activity">
    <reaction evidence="23">
        <text>L-tyrosyl-[protein] + ATP = O-phospho-L-tyrosyl-[protein] + ADP + H(+)</text>
        <dbReference type="Rhea" id="RHEA:10596"/>
        <dbReference type="Rhea" id="RHEA-COMP:10136"/>
        <dbReference type="Rhea" id="RHEA-COMP:20101"/>
        <dbReference type="ChEBI" id="CHEBI:15378"/>
        <dbReference type="ChEBI" id="CHEBI:30616"/>
        <dbReference type="ChEBI" id="CHEBI:46858"/>
        <dbReference type="ChEBI" id="CHEBI:61978"/>
        <dbReference type="ChEBI" id="CHEBI:456216"/>
        <dbReference type="EC" id="2.7.10.1"/>
    </reaction>
</comment>
<comment type="subunit">
    <text evidence="21">Heterotetramer upon binding of the ligand. The heterotetramer is composed of an ephrin dimer and a receptor dimer. Oligomerization is probably required to induce biological responses.</text>
</comment>
<keyword evidence="10 25" id="KW-0547">Nucleotide-binding</keyword>
<dbReference type="GO" id="GO:0030425">
    <property type="term" value="C:dendrite"/>
    <property type="evidence" value="ECO:0007669"/>
    <property type="project" value="UniProtKB-SubCell"/>
</dbReference>
<evidence type="ECO:0000256" key="14">
    <source>
        <dbReference type="ARBA" id="ARBA00022989"/>
    </source>
</evidence>
<dbReference type="FunFam" id="2.60.120.260:FF:000004">
    <property type="entry name" value="Ephrin type-B receptor 2"/>
    <property type="match status" value="1"/>
</dbReference>
<dbReference type="Gene3D" id="2.60.40.1770">
    <property type="entry name" value="ephrin a2 ectodomain"/>
    <property type="match status" value="1"/>
</dbReference>
<feature type="transmembrane region" description="Helical" evidence="28">
    <location>
        <begin position="536"/>
        <end position="560"/>
    </location>
</feature>
<keyword evidence="18" id="KW-0675">Receptor</keyword>
<dbReference type="FunFam" id="3.30.200.20:FF:000001">
    <property type="entry name" value="Ephrin type-A receptor 5"/>
    <property type="match status" value="1"/>
</dbReference>
<dbReference type="Pfam" id="PF00041">
    <property type="entry name" value="fn3"/>
    <property type="match status" value="2"/>
</dbReference>
<feature type="disulfide bond" evidence="26">
    <location>
        <begin position="63"/>
        <end position="181"/>
    </location>
</feature>
<dbReference type="InterPro" id="IPR008979">
    <property type="entry name" value="Galactose-bd-like_sf"/>
</dbReference>
<dbReference type="SMART" id="SM00060">
    <property type="entry name" value="FN3"/>
    <property type="match status" value="2"/>
</dbReference>
<dbReference type="SMART" id="SM01411">
    <property type="entry name" value="Ephrin_rec_like"/>
    <property type="match status" value="1"/>
</dbReference>
<keyword evidence="14 28" id="KW-1133">Transmembrane helix</keyword>
<dbReference type="PANTHER" id="PTHR46877">
    <property type="entry name" value="EPH RECEPTOR A5"/>
    <property type="match status" value="1"/>
</dbReference>
<keyword evidence="16" id="KW-0829">Tyrosine-protein kinase</keyword>
<name>A0A668VS28_OREAU</name>
<dbReference type="PRINTS" id="PR00014">
    <property type="entry name" value="FNTYPEIII"/>
</dbReference>
<dbReference type="InterPro" id="IPR027936">
    <property type="entry name" value="Eph_TM"/>
</dbReference>
<keyword evidence="17 26" id="KW-1015">Disulfide bond</keyword>
<dbReference type="SUPFAM" id="SSF57184">
    <property type="entry name" value="Growth factor receptor domain"/>
    <property type="match status" value="1"/>
</dbReference>
<gene>
    <name evidence="33" type="primary">ephb3a</name>
</gene>
<keyword evidence="8 28" id="KW-0812">Transmembrane</keyword>
<evidence type="ECO:0000256" key="17">
    <source>
        <dbReference type="ARBA" id="ARBA00023157"/>
    </source>
</evidence>
<evidence type="ECO:0000256" key="15">
    <source>
        <dbReference type="ARBA" id="ARBA00023136"/>
    </source>
</evidence>
<evidence type="ECO:0000256" key="1">
    <source>
        <dbReference type="ARBA" id="ARBA00004251"/>
    </source>
</evidence>
<organism evidence="33 34">
    <name type="scientific">Oreochromis aureus</name>
    <name type="common">Israeli tilapia</name>
    <name type="synonym">Chromis aureus</name>
    <dbReference type="NCBI Taxonomy" id="47969"/>
    <lineage>
        <taxon>Eukaryota</taxon>
        <taxon>Metazoa</taxon>
        <taxon>Chordata</taxon>
        <taxon>Craniata</taxon>
        <taxon>Vertebrata</taxon>
        <taxon>Euteleostomi</taxon>
        <taxon>Actinopterygii</taxon>
        <taxon>Neopterygii</taxon>
        <taxon>Teleostei</taxon>
        <taxon>Neoteleostei</taxon>
        <taxon>Acanthomorphata</taxon>
        <taxon>Ovalentaria</taxon>
        <taxon>Cichlomorphae</taxon>
        <taxon>Cichliformes</taxon>
        <taxon>Cichlidae</taxon>
        <taxon>African cichlids</taxon>
        <taxon>Pseudocrenilabrinae</taxon>
        <taxon>Oreochromini</taxon>
        <taxon>Oreochromis</taxon>
    </lineage>
</organism>
<dbReference type="SMART" id="SM00615">
    <property type="entry name" value="EPH_lbd"/>
    <property type="match status" value="1"/>
</dbReference>
<dbReference type="GO" id="GO:0005005">
    <property type="term" value="F:transmembrane-ephrin receptor activity"/>
    <property type="evidence" value="ECO:0007669"/>
    <property type="project" value="TreeGrafter"/>
</dbReference>
<evidence type="ECO:0000256" key="23">
    <source>
        <dbReference type="ARBA" id="ARBA00051243"/>
    </source>
</evidence>
<keyword evidence="11" id="KW-0418">Kinase</keyword>
<keyword evidence="6" id="KW-0597">Phosphoprotein</keyword>
<keyword evidence="9" id="KW-0677">Repeat</keyword>
<dbReference type="FunFam" id="2.60.40.10:FF:000041">
    <property type="entry name" value="ephrin type-A receptor 3"/>
    <property type="match status" value="1"/>
</dbReference>
<dbReference type="Ensembl" id="ENSOABT00000054995.2">
    <property type="protein sequence ID" value="ENSOABP00000053642.2"/>
    <property type="gene ID" value="ENSOABG00000001579.2"/>
</dbReference>
<dbReference type="PIRSF" id="PIRSF000666">
    <property type="entry name" value="TyrPK_ephrin_receptor"/>
    <property type="match status" value="1"/>
</dbReference>
<feature type="disulfide bond" evidence="26">
    <location>
        <begin position="98"/>
        <end position="108"/>
    </location>
</feature>
<keyword evidence="13" id="KW-0524">Neurogenesis</keyword>
<dbReference type="InterPro" id="IPR001090">
    <property type="entry name" value="Ephrin_rcpt_lig-bd_dom"/>
</dbReference>
<keyword evidence="34" id="KW-1185">Reference proteome</keyword>
<dbReference type="Gene3D" id="3.30.200.20">
    <property type="entry name" value="Phosphorylase Kinase, domain 1"/>
    <property type="match status" value="1"/>
</dbReference>
<evidence type="ECO:0000256" key="25">
    <source>
        <dbReference type="PIRSR" id="PIRSR000666-2"/>
    </source>
</evidence>
<dbReference type="Gene3D" id="2.60.40.10">
    <property type="entry name" value="Immunoglobulins"/>
    <property type="match status" value="2"/>
</dbReference>
<dbReference type="Pfam" id="PF25599">
    <property type="entry name" value="Ephrin_CRD"/>
    <property type="match status" value="1"/>
</dbReference>
<feature type="domain" description="Fibronectin type-III" evidence="31">
    <location>
        <begin position="432"/>
        <end position="525"/>
    </location>
</feature>
<dbReference type="InterPro" id="IPR003961">
    <property type="entry name" value="FN3_dom"/>
</dbReference>
<dbReference type="InterPro" id="IPR009030">
    <property type="entry name" value="Growth_fac_rcpt_cys_sf"/>
</dbReference>
<dbReference type="PROSITE" id="PS00791">
    <property type="entry name" value="RECEPTOR_TYR_KIN_V_2"/>
    <property type="match status" value="1"/>
</dbReference>
<dbReference type="SMART" id="SM00219">
    <property type="entry name" value="TyrKc"/>
    <property type="match status" value="1"/>
</dbReference>
<dbReference type="CDD" id="cd00063">
    <property type="entry name" value="FN3"/>
    <property type="match status" value="2"/>
</dbReference>
<dbReference type="InterPro" id="IPR011641">
    <property type="entry name" value="Tyr-kin_ephrin_A/B_rcpt-like"/>
</dbReference>
<dbReference type="InterPro" id="IPR016257">
    <property type="entry name" value="Tyr_kinase_ephrin_rcpt"/>
</dbReference>
<dbReference type="CDD" id="cd05065">
    <property type="entry name" value="PTKc_EphR_B"/>
    <property type="match status" value="1"/>
</dbReference>
<dbReference type="InterPro" id="IPR034245">
    <property type="entry name" value="EphB3_rcpt_lig-bd"/>
</dbReference>
<dbReference type="PROSITE" id="PS50853">
    <property type="entry name" value="FN3"/>
    <property type="match status" value="2"/>
</dbReference>
<dbReference type="GO" id="GO:0007411">
    <property type="term" value="P:axon guidance"/>
    <property type="evidence" value="ECO:0007669"/>
    <property type="project" value="TreeGrafter"/>
</dbReference>
<evidence type="ECO:0000256" key="22">
    <source>
        <dbReference type="ARBA" id="ARBA00040789"/>
    </source>
</evidence>
<evidence type="ECO:0000256" key="8">
    <source>
        <dbReference type="ARBA" id="ARBA00022692"/>
    </source>
</evidence>
<evidence type="ECO:0000256" key="21">
    <source>
        <dbReference type="ARBA" id="ARBA00038546"/>
    </source>
</evidence>
<dbReference type="InterPro" id="IPR020635">
    <property type="entry name" value="Tyr_kinase_cat_dom"/>
</dbReference>
<dbReference type="FunFam" id="2.10.50.10:FF:000001">
    <property type="entry name" value="Ephrin type-A receptor 5"/>
    <property type="match status" value="1"/>
</dbReference>
<evidence type="ECO:0000256" key="29">
    <source>
        <dbReference type="SAM" id="SignalP"/>
    </source>
</evidence>
<keyword evidence="7" id="KW-0808">Transferase</keyword>
<feature type="active site" description="Proton acceptor" evidence="24">
    <location>
        <position position="717"/>
    </location>
</feature>
<dbReference type="InterPro" id="IPR001245">
    <property type="entry name" value="Ser-Thr/Tyr_kinase_cat_dom"/>
</dbReference>
<dbReference type="InterPro" id="IPR050449">
    <property type="entry name" value="Ephrin_rcpt_TKs"/>
</dbReference>
<proteinExistence type="predicted"/>
<evidence type="ECO:0000256" key="13">
    <source>
        <dbReference type="ARBA" id="ARBA00022902"/>
    </source>
</evidence>
<protein>
    <recommendedName>
        <fullName evidence="22">Ephrin type-B receptor 3</fullName>
        <ecNumber evidence="3">2.7.10.1</ecNumber>
    </recommendedName>
</protein>
<evidence type="ECO:0000256" key="16">
    <source>
        <dbReference type="ARBA" id="ARBA00023137"/>
    </source>
</evidence>
<dbReference type="SUPFAM" id="SSF49265">
    <property type="entry name" value="Fibronectin type III"/>
    <property type="match status" value="1"/>
</dbReference>
<dbReference type="Pfam" id="PF01404">
    <property type="entry name" value="Ephrin_lbd"/>
    <property type="match status" value="1"/>
</dbReference>
<dbReference type="Proteomes" id="UP000472276">
    <property type="component" value="Unassembled WGS sequence"/>
</dbReference>
<dbReference type="FunFam" id="1.10.510.10:FF:000015">
    <property type="entry name" value="Ephrin type-B receptor 2"/>
    <property type="match status" value="1"/>
</dbReference>
<feature type="chain" id="PRO_5044257455" description="Ephrin type-B receptor 3" evidence="29">
    <location>
        <begin position="20"/>
        <end position="906"/>
    </location>
</feature>
<dbReference type="InterPro" id="IPR011009">
    <property type="entry name" value="Kinase-like_dom_sf"/>
</dbReference>
<evidence type="ECO:0000256" key="6">
    <source>
        <dbReference type="ARBA" id="ARBA00022553"/>
    </source>
</evidence>
<feature type="binding site" evidence="25 27">
    <location>
        <position position="624"/>
    </location>
    <ligand>
        <name>ATP</name>
        <dbReference type="ChEBI" id="CHEBI:30616"/>
    </ligand>
</feature>
<dbReference type="FunFam" id="2.60.40.1770:FF:000001">
    <property type="entry name" value="Ephrin type-A receptor 5"/>
    <property type="match status" value="1"/>
</dbReference>
<evidence type="ECO:0000256" key="18">
    <source>
        <dbReference type="ARBA" id="ARBA00023170"/>
    </source>
</evidence>
<evidence type="ECO:0000256" key="24">
    <source>
        <dbReference type="PIRSR" id="PIRSR000666-1"/>
    </source>
</evidence>
<dbReference type="Pfam" id="PF14575">
    <property type="entry name" value="EphA2_TM"/>
    <property type="match status" value="1"/>
</dbReference>
<dbReference type="PROSITE" id="PS51550">
    <property type="entry name" value="EPH_LBD"/>
    <property type="match status" value="1"/>
</dbReference>
<evidence type="ECO:0000256" key="2">
    <source>
        <dbReference type="ARBA" id="ARBA00004279"/>
    </source>
</evidence>
<dbReference type="PROSITE" id="PS00109">
    <property type="entry name" value="PROTEIN_KINASE_TYR"/>
    <property type="match status" value="1"/>
</dbReference>
<evidence type="ECO:0000256" key="28">
    <source>
        <dbReference type="SAM" id="Phobius"/>
    </source>
</evidence>
<evidence type="ECO:0000256" key="20">
    <source>
        <dbReference type="ARBA" id="ARBA00023273"/>
    </source>
</evidence>
<evidence type="ECO:0000256" key="11">
    <source>
        <dbReference type="ARBA" id="ARBA00022777"/>
    </source>
</evidence>
<dbReference type="GO" id="GO:0005524">
    <property type="term" value="F:ATP binding"/>
    <property type="evidence" value="ECO:0007669"/>
    <property type="project" value="UniProtKB-UniRule"/>
</dbReference>
<feature type="domain" description="Eph LBD" evidence="32">
    <location>
        <begin position="21"/>
        <end position="199"/>
    </location>
</feature>
<dbReference type="InterPro" id="IPR036116">
    <property type="entry name" value="FN3_sf"/>
</dbReference>
<dbReference type="InterPro" id="IPR017441">
    <property type="entry name" value="Protein_kinase_ATP_BS"/>
</dbReference>
<keyword evidence="20" id="KW-0966">Cell projection</keyword>
<keyword evidence="19" id="KW-0325">Glycoprotein</keyword>
<keyword evidence="4" id="KW-0217">Developmental protein</keyword>
<evidence type="ECO:0000256" key="4">
    <source>
        <dbReference type="ARBA" id="ARBA00022473"/>
    </source>
</evidence>
<dbReference type="Pfam" id="PF07714">
    <property type="entry name" value="PK_Tyr_Ser-Thr"/>
    <property type="match status" value="1"/>
</dbReference>
<reference evidence="33" key="1">
    <citation type="submission" date="2025-08" db="UniProtKB">
        <authorList>
            <consortium name="Ensembl"/>
        </authorList>
    </citation>
    <scope>IDENTIFICATION</scope>
</reference>
<evidence type="ECO:0000256" key="12">
    <source>
        <dbReference type="ARBA" id="ARBA00022840"/>
    </source>
</evidence>
<evidence type="ECO:0000256" key="10">
    <source>
        <dbReference type="ARBA" id="ARBA00022741"/>
    </source>
</evidence>
<dbReference type="FunFam" id="2.60.40.10:FF:000520">
    <property type="entry name" value="ephrin type-B receptor 3"/>
    <property type="match status" value="1"/>
</dbReference>
<dbReference type="CDD" id="cd10478">
    <property type="entry name" value="EphR_LBD_B3"/>
    <property type="match status" value="1"/>
</dbReference>
<evidence type="ECO:0000313" key="34">
    <source>
        <dbReference type="Proteomes" id="UP000472276"/>
    </source>
</evidence>
<dbReference type="InterPro" id="IPR008266">
    <property type="entry name" value="Tyr_kinase_AS"/>
</dbReference>
<evidence type="ECO:0000256" key="9">
    <source>
        <dbReference type="ARBA" id="ARBA00022737"/>
    </source>
</evidence>
<dbReference type="PROSITE" id="PS00790">
    <property type="entry name" value="RECEPTOR_TYR_KIN_V_1"/>
    <property type="match status" value="1"/>
</dbReference>
<sequence>MTMDYLLWVCSLVVPVVLAVEETLMDSRWATTELAWTTFPESGWEEVSGYDDSMSPIRTYQVCNVKQPSQNNWLRTDYIPRKGVLRVYVELKFSVRDCASIPNIPGSCKETFNLFYYESDGDMATDTSPLWRENPYVKVDTIAPDESFSLLEAGRINTKVRSFGPLSKAGFYLAFQDLGACMSLISVRVFFKKCSTTIANFAVFPETATGAEATSLVIAPGACVNNAMELSVPLKLYCNGDGEWMVPVGSCTCNAGFEPSADSTQCQACIPGTFKSKFGEGSCAPCPANSRTSARGASICPCQNGFYRADSDPPDSACTTIPSAPRNVISSVNETSLSLEWEEPEDTGGRSDLVYNVVCKKCLRDRSPCTRCDDNVDIAPRRLGLRQRKVVVRNLQAHTRYSFEVQAVNGVSGKNATPPRYSIVNITTNQAAPSAVPTVHLMRSTSDTLSLSWLPPEKPNGVILDYEIKYHERGQAMSHTVTSQHSSAKVEGLRAATPYVVQVRARTVAGYGRYSNPMDFSTSLHSDPQKSVQDQLPLIIGSASAGLVVIVALVVIAVVFSPGVKVYIDPFTYEDPNDAVHEFAKEIDISCVKIEEVIGAGEFGEVCRGRLKQAGRREMVVAIKTLKAGYTERQRRDFLAEASIMGQFDHPNVIRLEGVLTRSCPVLIITEFMENGALDSFLRLNDGRFTMTQLVGMLRGIAAGMKYLSDMNYVHRDLAARNILVNSNLVCKVSDFGLSRFLDDTSADPTYTSSLGGKIPIRWTAPEAIAFRKFTSASDVWSYGIVMWEVVSYGERPYWDMSNQDVMTAVEQDYRLPPPMDCPMVLHQLMLECWMKERNLRPKFSRIVSTLDKLLRNAASLKVVTSTYSGDLLRLGGTLPGHNRKSPDNSQEIIRQQMSQTLPIRV</sequence>
<dbReference type="InterPro" id="IPR000719">
    <property type="entry name" value="Prot_kinase_dom"/>
</dbReference>
<dbReference type="InterPro" id="IPR013783">
    <property type="entry name" value="Ig-like_fold"/>
</dbReference>
<evidence type="ECO:0000313" key="33">
    <source>
        <dbReference type="Ensembl" id="ENSOABP00000053642.2"/>
    </source>
</evidence>
<keyword evidence="15 28" id="KW-0472">Membrane</keyword>
<dbReference type="PROSITE" id="PS00107">
    <property type="entry name" value="PROTEIN_KINASE_ATP"/>
    <property type="match status" value="1"/>
</dbReference>
<dbReference type="AlphaFoldDB" id="A0A668VS28"/>
<feature type="signal peptide" evidence="29">
    <location>
        <begin position="1"/>
        <end position="19"/>
    </location>
</feature>
<dbReference type="Gene3D" id="2.10.50.10">
    <property type="entry name" value="Tumor Necrosis Factor Receptor, subunit A, domain 2"/>
    <property type="match status" value="1"/>
</dbReference>
<accession>A0A668VS28</accession>
<evidence type="ECO:0000256" key="5">
    <source>
        <dbReference type="ARBA" id="ARBA00022475"/>
    </source>
</evidence>
<evidence type="ECO:0000256" key="3">
    <source>
        <dbReference type="ARBA" id="ARBA00011902"/>
    </source>
</evidence>
<dbReference type="EC" id="2.7.10.1" evidence="3"/>
<evidence type="ECO:0000256" key="26">
    <source>
        <dbReference type="PIRSR" id="PIRSR000666-3"/>
    </source>
</evidence>
<feature type="domain" description="Protein kinase" evidence="30">
    <location>
        <begin position="592"/>
        <end position="855"/>
    </location>
</feature>
<evidence type="ECO:0000259" key="31">
    <source>
        <dbReference type="PROSITE" id="PS50853"/>
    </source>
</evidence>
<dbReference type="SUPFAM" id="SSF49785">
    <property type="entry name" value="Galactose-binding domain-like"/>
    <property type="match status" value="1"/>
</dbReference>
<feature type="binding site" evidence="25">
    <location>
        <begin position="598"/>
        <end position="606"/>
    </location>
    <ligand>
        <name>ATP</name>
        <dbReference type="ChEBI" id="CHEBI:30616"/>
    </ligand>
</feature>
<dbReference type="Pfam" id="PF07699">
    <property type="entry name" value="Ephrin_rec_like"/>
    <property type="match status" value="1"/>
</dbReference>
<dbReference type="SUPFAM" id="SSF56112">
    <property type="entry name" value="Protein kinase-like (PK-like)"/>
    <property type="match status" value="1"/>
</dbReference>
<evidence type="ECO:0000256" key="27">
    <source>
        <dbReference type="PROSITE-ProRule" id="PRU10141"/>
    </source>
</evidence>
<dbReference type="Gene3D" id="1.10.510.10">
    <property type="entry name" value="Transferase(Phosphotransferase) domain 1"/>
    <property type="match status" value="1"/>
</dbReference>
<reference evidence="33" key="2">
    <citation type="submission" date="2025-09" db="UniProtKB">
        <authorList>
            <consortium name="Ensembl"/>
        </authorList>
    </citation>
    <scope>IDENTIFICATION</scope>
</reference>
<keyword evidence="29" id="KW-0732">Signal</keyword>
<evidence type="ECO:0000256" key="19">
    <source>
        <dbReference type="ARBA" id="ARBA00023180"/>
    </source>
</evidence>
<dbReference type="Gene3D" id="2.60.120.260">
    <property type="entry name" value="Galactose-binding domain-like"/>
    <property type="match status" value="1"/>
</dbReference>
<evidence type="ECO:0000259" key="30">
    <source>
        <dbReference type="PROSITE" id="PS50011"/>
    </source>
</evidence>
<keyword evidence="12 25" id="KW-0067">ATP-binding</keyword>
<feature type="domain" description="Fibronectin type-III" evidence="31">
    <location>
        <begin position="321"/>
        <end position="431"/>
    </location>
</feature>